<dbReference type="Gene3D" id="3.40.50.1820">
    <property type="entry name" value="alpha/beta hydrolase"/>
    <property type="match status" value="1"/>
</dbReference>
<evidence type="ECO:0000259" key="3">
    <source>
        <dbReference type="Pfam" id="PF04083"/>
    </source>
</evidence>
<evidence type="ECO:0000256" key="2">
    <source>
        <dbReference type="SAM" id="SignalP"/>
    </source>
</evidence>
<feature type="signal peptide" evidence="2">
    <location>
        <begin position="1"/>
        <end position="28"/>
    </location>
</feature>
<keyword evidence="1" id="KW-0256">Endoplasmic reticulum</keyword>
<comment type="caution">
    <text evidence="5">The sequence shown here is derived from an EMBL/GenBank/DDBJ whole genome shotgun (WGS) entry which is preliminary data.</text>
</comment>
<organism evidence="5 6">
    <name type="scientific">Hondaea fermentalgiana</name>
    <dbReference type="NCBI Taxonomy" id="2315210"/>
    <lineage>
        <taxon>Eukaryota</taxon>
        <taxon>Sar</taxon>
        <taxon>Stramenopiles</taxon>
        <taxon>Bigyra</taxon>
        <taxon>Labyrinthulomycetes</taxon>
        <taxon>Thraustochytrida</taxon>
        <taxon>Thraustochytriidae</taxon>
        <taxon>Hondaea</taxon>
    </lineage>
</organism>
<dbReference type="AlphaFoldDB" id="A0A2R5GHV6"/>
<feature type="chain" id="PRO_5015337975" description="GPI inositol-deacylase" evidence="2">
    <location>
        <begin position="29"/>
        <end position="386"/>
    </location>
</feature>
<comment type="subcellular location">
    <subcellularLocation>
        <location evidence="1">Endoplasmic reticulum membrane</location>
    </subcellularLocation>
</comment>
<dbReference type="Proteomes" id="UP000241890">
    <property type="component" value="Unassembled WGS sequence"/>
</dbReference>
<dbReference type="GO" id="GO:0016788">
    <property type="term" value="F:hydrolase activity, acting on ester bonds"/>
    <property type="evidence" value="ECO:0007669"/>
    <property type="project" value="InterPro"/>
</dbReference>
<feature type="domain" description="Partial AB-hydrolase lipase" evidence="3">
    <location>
        <begin position="54"/>
        <end position="98"/>
    </location>
</feature>
<dbReference type="GO" id="GO:0006629">
    <property type="term" value="P:lipid metabolic process"/>
    <property type="evidence" value="ECO:0007669"/>
    <property type="project" value="InterPro"/>
</dbReference>
<keyword evidence="1" id="KW-0472">Membrane</keyword>
<keyword evidence="1" id="KW-0378">Hydrolase</keyword>
<feature type="domain" description="GPI inositol-deacylase PGAP1-like alpha/beta" evidence="4">
    <location>
        <begin position="169"/>
        <end position="205"/>
    </location>
</feature>
<evidence type="ECO:0000313" key="6">
    <source>
        <dbReference type="Proteomes" id="UP000241890"/>
    </source>
</evidence>
<dbReference type="InterPro" id="IPR012908">
    <property type="entry name" value="PGAP1-ab_dom-like"/>
</dbReference>
<dbReference type="EMBL" id="BEYU01000076">
    <property type="protein sequence ID" value="GBG30470.1"/>
    <property type="molecule type" value="Genomic_DNA"/>
</dbReference>
<gene>
    <name evidence="5" type="ORF">FCC1311_066892</name>
</gene>
<keyword evidence="2" id="KW-0732">Signal</keyword>
<accession>A0A2R5GHV6</accession>
<keyword evidence="1" id="KW-0653">Protein transport</keyword>
<comment type="function">
    <text evidence="1">Involved in inositol deacylation of GPI-anchored proteins which plays important roles in the quality control and ER-associated degradation of GPI-anchored proteins.</text>
</comment>
<dbReference type="SUPFAM" id="SSF53474">
    <property type="entry name" value="alpha/beta-Hydrolases"/>
    <property type="match status" value="1"/>
</dbReference>
<dbReference type="PROSITE" id="PS51257">
    <property type="entry name" value="PROKAR_LIPOPROTEIN"/>
    <property type="match status" value="1"/>
</dbReference>
<dbReference type="GO" id="GO:0005789">
    <property type="term" value="C:endoplasmic reticulum membrane"/>
    <property type="evidence" value="ECO:0007669"/>
    <property type="project" value="UniProtKB-SubCell"/>
</dbReference>
<dbReference type="Pfam" id="PF07819">
    <property type="entry name" value="PGAP1"/>
    <property type="match status" value="1"/>
</dbReference>
<dbReference type="InterPro" id="IPR029058">
    <property type="entry name" value="AB_hydrolase_fold"/>
</dbReference>
<dbReference type="OrthoDB" id="9974421at2759"/>
<reference evidence="5 6" key="1">
    <citation type="submission" date="2017-12" db="EMBL/GenBank/DDBJ databases">
        <title>Sequencing, de novo assembly and annotation of complete genome of a new Thraustochytrid species, strain FCC1311.</title>
        <authorList>
            <person name="Sedici K."/>
            <person name="Godart F."/>
            <person name="Aiese Cigliano R."/>
            <person name="Sanseverino W."/>
            <person name="Barakat M."/>
            <person name="Ortet P."/>
            <person name="Marechal E."/>
            <person name="Cagnac O."/>
            <person name="Amato A."/>
        </authorList>
    </citation>
    <scope>NUCLEOTIDE SEQUENCE [LARGE SCALE GENOMIC DNA]</scope>
</reference>
<comment type="similarity">
    <text evidence="1">Belongs to the GPI inositol-deacylase family.</text>
</comment>
<keyword evidence="6" id="KW-1185">Reference proteome</keyword>
<dbReference type="GO" id="GO:0015031">
    <property type="term" value="P:protein transport"/>
    <property type="evidence" value="ECO:0007669"/>
    <property type="project" value="UniProtKB-KW"/>
</dbReference>
<evidence type="ECO:0000256" key="1">
    <source>
        <dbReference type="RuleBase" id="RU365011"/>
    </source>
</evidence>
<dbReference type="Pfam" id="PF04083">
    <property type="entry name" value="Abhydro_lipase"/>
    <property type="match status" value="1"/>
</dbReference>
<sequence>MRCRAWVGSGATAALAVLVGCAIRGTWNEPSFDTCKFVEREWSDDDVPVVCDLHPTVTEDGFVLELRHLRQKTDSQEWRGPVLLVHGLADSSFTFVLSGSRDSLVGYLLRNMYEVWLLDKRGRSPYGHQHFNASSQEYWDRISLDEQVDYDLPAAVAQVRRIAGRPLRAIIGHSQGGLVSALALASQPETARSVEHLVVLGSPLALWGGRFLVPRLPDALITVSPVAFFRAARAIASGFCSSRFTARLCAFLLCAAAGCGDPYAFAPEVIARVFAYYPREASFKNMIHLSDSDARGGLFRYGQDASHTLETLQTPTALFYGKFDALLSPDAHQASERALPSQVVKMSDGSLPYGHAGYIWSTTAKDLLYPSVLDFVETDYTRTVDD</sequence>
<dbReference type="InParanoid" id="A0A2R5GHV6"/>
<dbReference type="PANTHER" id="PTHR11005">
    <property type="entry name" value="LYSOSOMAL ACID LIPASE-RELATED"/>
    <property type="match status" value="1"/>
</dbReference>
<proteinExistence type="inferred from homology"/>
<dbReference type="InterPro" id="IPR006693">
    <property type="entry name" value="AB_hydrolase_lipase"/>
</dbReference>
<dbReference type="EC" id="3.1.-.-" evidence="1"/>
<keyword evidence="1" id="KW-0813">Transport</keyword>
<protein>
    <recommendedName>
        <fullName evidence="1">GPI inositol-deacylase</fullName>
        <ecNumber evidence="1">3.1.-.-</ecNumber>
    </recommendedName>
</protein>
<evidence type="ECO:0000259" key="4">
    <source>
        <dbReference type="Pfam" id="PF07819"/>
    </source>
</evidence>
<name>A0A2R5GHV6_9STRA</name>
<evidence type="ECO:0000313" key="5">
    <source>
        <dbReference type="EMBL" id="GBG30470.1"/>
    </source>
</evidence>